<reference evidence="3" key="2">
    <citation type="submission" date="2015-01" db="EMBL/GenBank/DDBJ databases">
        <title>Evolutionary Origins and Diversification of the Mycorrhizal Mutualists.</title>
        <authorList>
            <consortium name="DOE Joint Genome Institute"/>
            <consortium name="Mycorrhizal Genomics Consortium"/>
            <person name="Kohler A."/>
            <person name="Kuo A."/>
            <person name="Nagy L.G."/>
            <person name="Floudas D."/>
            <person name="Copeland A."/>
            <person name="Barry K.W."/>
            <person name="Cichocki N."/>
            <person name="Veneault-Fourrey C."/>
            <person name="LaButti K."/>
            <person name="Lindquist E.A."/>
            <person name="Lipzen A."/>
            <person name="Lundell T."/>
            <person name="Morin E."/>
            <person name="Murat C."/>
            <person name="Riley R."/>
            <person name="Ohm R."/>
            <person name="Sun H."/>
            <person name="Tunlid A."/>
            <person name="Henrissat B."/>
            <person name="Grigoriev I.V."/>
            <person name="Hibbett D.S."/>
            <person name="Martin F."/>
        </authorList>
    </citation>
    <scope>NUCLEOTIDE SEQUENCE [LARGE SCALE GENOMIC DNA]</scope>
    <source>
        <strain evidence="3">h7</strain>
    </source>
</reference>
<evidence type="ECO:0000313" key="2">
    <source>
        <dbReference type="EMBL" id="KIM45270.1"/>
    </source>
</evidence>
<gene>
    <name evidence="2" type="ORF">M413DRAFT_441953</name>
</gene>
<evidence type="ECO:0000256" key="1">
    <source>
        <dbReference type="SAM" id="Phobius"/>
    </source>
</evidence>
<keyword evidence="3" id="KW-1185">Reference proteome</keyword>
<dbReference type="STRING" id="686832.A0A0C3C8U3"/>
<sequence length="502" mass="55410">MIILDGEADGRTKEDTYNGLTLRHPQAAFTRSTSPLPDYDTSEAQHWKTIADPPVRWKLDPRFWKAGLYALVIYVLLSILIVVPILIWKTRKESSSPSTFWTLGPAPSLWAVENSNLPAPLQLATGGSTNGDKNRTCNVWYTISTSENLAKARFTLAPTGLITIRSNISYNTFNTDQLNGSLSVSMNKDYDEDDVEFNLEMKYSSEQLRQRTDICFSRAGANRGLSIYIPKDFGDDDHLEFQIDVVLPRVKSSVDSLITYLPLFSQSFGDLRSKLNINRFAVEGATFPISCKFIEASEIWVKNVGAPIDGTFNATAALTLDSIKGSITTDIFLTRPYLPVRPTLLTMDTGDSSIYANITLDSAETTEWSKGSPGFVALVKTFNGPLNLDITLKDNVPVSPLQLQVQNNFAQTSVALDSYYEGSFSVQTKLSQVFVKDTAESPRDDPANAKRPRTLLYDQILGSRASGWVGWGFRPMGSQRAVQSYVEIVSALGPVSLAFGPG</sequence>
<name>A0A0C3C8U3_HEBCY</name>
<protein>
    <submittedName>
        <fullName evidence="2">Uncharacterized protein</fullName>
    </submittedName>
</protein>
<accession>A0A0C3C8U3</accession>
<feature type="transmembrane region" description="Helical" evidence="1">
    <location>
        <begin position="66"/>
        <end position="88"/>
    </location>
</feature>
<dbReference type="Proteomes" id="UP000053424">
    <property type="component" value="Unassembled WGS sequence"/>
</dbReference>
<dbReference type="HOGENOM" id="CLU_037968_0_0_1"/>
<keyword evidence="1" id="KW-1133">Transmembrane helix</keyword>
<proteinExistence type="predicted"/>
<keyword evidence="1" id="KW-0812">Transmembrane</keyword>
<dbReference type="EMBL" id="KN831772">
    <property type="protein sequence ID" value="KIM45270.1"/>
    <property type="molecule type" value="Genomic_DNA"/>
</dbReference>
<dbReference type="AlphaFoldDB" id="A0A0C3C8U3"/>
<dbReference type="OrthoDB" id="3233661at2759"/>
<evidence type="ECO:0000313" key="3">
    <source>
        <dbReference type="Proteomes" id="UP000053424"/>
    </source>
</evidence>
<reference evidence="2 3" key="1">
    <citation type="submission" date="2014-04" db="EMBL/GenBank/DDBJ databases">
        <authorList>
            <consortium name="DOE Joint Genome Institute"/>
            <person name="Kuo A."/>
            <person name="Gay G."/>
            <person name="Dore J."/>
            <person name="Kohler A."/>
            <person name="Nagy L.G."/>
            <person name="Floudas D."/>
            <person name="Copeland A."/>
            <person name="Barry K.W."/>
            <person name="Cichocki N."/>
            <person name="Veneault-Fourrey C."/>
            <person name="LaButti K."/>
            <person name="Lindquist E.A."/>
            <person name="Lipzen A."/>
            <person name="Lundell T."/>
            <person name="Morin E."/>
            <person name="Murat C."/>
            <person name="Sun H."/>
            <person name="Tunlid A."/>
            <person name="Henrissat B."/>
            <person name="Grigoriev I.V."/>
            <person name="Hibbett D.S."/>
            <person name="Martin F."/>
            <person name="Nordberg H.P."/>
            <person name="Cantor M.N."/>
            <person name="Hua S.X."/>
        </authorList>
    </citation>
    <scope>NUCLEOTIDE SEQUENCE [LARGE SCALE GENOMIC DNA]</scope>
    <source>
        <strain evidence="3">h7</strain>
    </source>
</reference>
<keyword evidence="1" id="KW-0472">Membrane</keyword>
<organism evidence="2 3">
    <name type="scientific">Hebeloma cylindrosporum</name>
    <dbReference type="NCBI Taxonomy" id="76867"/>
    <lineage>
        <taxon>Eukaryota</taxon>
        <taxon>Fungi</taxon>
        <taxon>Dikarya</taxon>
        <taxon>Basidiomycota</taxon>
        <taxon>Agaricomycotina</taxon>
        <taxon>Agaricomycetes</taxon>
        <taxon>Agaricomycetidae</taxon>
        <taxon>Agaricales</taxon>
        <taxon>Agaricineae</taxon>
        <taxon>Hymenogastraceae</taxon>
        <taxon>Hebeloma</taxon>
    </lineage>
</organism>